<name>A0A8H5ZG87_COCSA</name>
<dbReference type="AlphaFoldDB" id="A0A8H5ZG87"/>
<evidence type="ECO:0000313" key="3">
    <source>
        <dbReference type="EMBL" id="KAF5847288.1"/>
    </source>
</evidence>
<gene>
    <name evidence="3" type="ORF">GGP41_000021</name>
</gene>
<dbReference type="EMBL" id="WNKQ01000013">
    <property type="protein sequence ID" value="KAF5847288.1"/>
    <property type="molecule type" value="Genomic_DNA"/>
</dbReference>
<evidence type="ECO:0000313" key="4">
    <source>
        <dbReference type="Proteomes" id="UP000624244"/>
    </source>
</evidence>
<reference evidence="3" key="1">
    <citation type="submission" date="2019-11" db="EMBL/GenBank/DDBJ databases">
        <title>Bipolaris sorokiniana Genome sequencing.</title>
        <authorList>
            <person name="Wang H."/>
        </authorList>
    </citation>
    <scope>NUCLEOTIDE SEQUENCE</scope>
</reference>
<comment type="caution">
    <text evidence="3">The sequence shown here is derived from an EMBL/GenBank/DDBJ whole genome shotgun (WGS) entry which is preliminary data.</text>
</comment>
<evidence type="ECO:0000259" key="1">
    <source>
        <dbReference type="Pfam" id="PF23394"/>
    </source>
</evidence>
<proteinExistence type="predicted"/>
<sequence length="943" mass="105488">MDQPSSQDELCPLEYARAQGLCIDYTTEPLPFPDLDVLSATALDESLCSLSDPSTTDVASTLTKERLTVNRDAVLLLKKIYIYQEETSVSRFQTDNKNCILDLKHELPVLQSDHDVDLLSFGNVAPPDFRNLKIPSELVNEQDDEGFEWPATYLTYPAQCDAQVKTEKLAVSRSTLLQLQEAIRDAYVPGDSEALKTEDKIYNRDLIIRPITPPLLLLSSLQVPYIPSSPTNNLPLISDSSDFVRAETEVIQSEIMAADSLTRKESDSSDSMLLDMIHPLSFSPLPEACALIPSKRKAADLKVEGPLTPSTFSTSPMKKLKSVSLATTLSELVSYEPWGQDNADGDDDIASEDFEIFAEIELLAEKVRKSVGNEQLSCADTTARVDVPYIDSPLPVAPWVEYSRRNRDNCRYPTELESQAQFLRRIKREELKFALSWHGMSVPERELQWGFLTTKISILNLEETLHGETDMKRILSEASTSSIATSSMQVWKRDGLRIFDEDDEDELESVLDEHSQDMQALLNKRKLKLEDTIETRHKQAVLQRHIPAGLETKTTDMSQQLSQEQISRLKPAHKKKDGNSNELMFGGFSATSALHRFLETRGKAAGSVRADTVKKPFLGKSTRSVDIPKVQASKRPVEEARNEMHMAHFRDDEKTEMTDPPPSPTNIPADLEPCSILISSKFLQQRSLLRQIEQMFPNAEMVYRDYTLPHSPAKDADMILSPSTGLILTSLQQIKQRALPGQIERSPIKESLATLQLRYERLIVLVSEGLSRELEELGSSRPEDPRDSEALKAIEGFTSNIEGDVLIQYVPGGEKALARATVTEMGKYGLPYGSADIGDIKLIAQETTYEVFLRRAGLNPFAAQAIVALLKKPTTLEIALCSSSPFAAEPKHISTTGLSRFLIMSKDERIHLFQTLMGGSRVLKRVSDRLDQEWISAAHGFRM</sequence>
<dbReference type="Pfam" id="PF23394">
    <property type="entry name" value="DUF7102"/>
    <property type="match status" value="1"/>
</dbReference>
<dbReference type="InterPro" id="IPR057559">
    <property type="entry name" value="SAM_6"/>
</dbReference>
<feature type="domain" description="DUF7102" evidence="1">
    <location>
        <begin position="675"/>
        <end position="830"/>
    </location>
</feature>
<dbReference type="Pfam" id="PF23395">
    <property type="entry name" value="SAM_6"/>
    <property type="match status" value="1"/>
</dbReference>
<evidence type="ECO:0000259" key="2">
    <source>
        <dbReference type="Pfam" id="PF23395"/>
    </source>
</evidence>
<organism evidence="3 4">
    <name type="scientific">Cochliobolus sativus</name>
    <name type="common">Common root rot and spot blotch fungus</name>
    <name type="synonym">Bipolaris sorokiniana</name>
    <dbReference type="NCBI Taxonomy" id="45130"/>
    <lineage>
        <taxon>Eukaryota</taxon>
        <taxon>Fungi</taxon>
        <taxon>Dikarya</taxon>
        <taxon>Ascomycota</taxon>
        <taxon>Pezizomycotina</taxon>
        <taxon>Dothideomycetes</taxon>
        <taxon>Pleosporomycetidae</taxon>
        <taxon>Pleosporales</taxon>
        <taxon>Pleosporineae</taxon>
        <taxon>Pleosporaceae</taxon>
        <taxon>Bipolaris</taxon>
    </lineage>
</organism>
<feature type="domain" description="SAM-like" evidence="2">
    <location>
        <begin position="844"/>
        <end position="929"/>
    </location>
</feature>
<protein>
    <submittedName>
        <fullName evidence="3">Uncharacterized protein</fullName>
    </submittedName>
</protein>
<dbReference type="Proteomes" id="UP000624244">
    <property type="component" value="Unassembled WGS sequence"/>
</dbReference>
<accession>A0A8H5ZG87</accession>
<dbReference type="InterPro" id="IPR055528">
    <property type="entry name" value="DUF7102"/>
</dbReference>